<accession>A0ABU1IVV1</accession>
<dbReference type="PANTHER" id="PTHR30204">
    <property type="entry name" value="REDOX-CYCLING DRUG-SENSING TRANSCRIPTIONAL ACTIVATOR SOXR"/>
    <property type="match status" value="1"/>
</dbReference>
<evidence type="ECO:0000313" key="5">
    <source>
        <dbReference type="Proteomes" id="UP001185028"/>
    </source>
</evidence>
<dbReference type="Pfam" id="PF13411">
    <property type="entry name" value="MerR_1"/>
    <property type="match status" value="1"/>
</dbReference>
<organism evidence="4 5">
    <name type="scientific">Paenibacillus hunanensis</name>
    <dbReference type="NCBI Taxonomy" id="539262"/>
    <lineage>
        <taxon>Bacteria</taxon>
        <taxon>Bacillati</taxon>
        <taxon>Bacillota</taxon>
        <taxon>Bacilli</taxon>
        <taxon>Bacillales</taxon>
        <taxon>Paenibacillaceae</taxon>
        <taxon>Paenibacillus</taxon>
    </lineage>
</organism>
<proteinExistence type="predicted"/>
<evidence type="ECO:0000256" key="2">
    <source>
        <dbReference type="SAM" id="Coils"/>
    </source>
</evidence>
<evidence type="ECO:0000313" key="4">
    <source>
        <dbReference type="EMBL" id="MDR6243046.1"/>
    </source>
</evidence>
<evidence type="ECO:0000259" key="3">
    <source>
        <dbReference type="PROSITE" id="PS50937"/>
    </source>
</evidence>
<keyword evidence="5" id="KW-1185">Reference proteome</keyword>
<dbReference type="InterPro" id="IPR047057">
    <property type="entry name" value="MerR_fam"/>
</dbReference>
<dbReference type="InterPro" id="IPR000551">
    <property type="entry name" value="MerR-type_HTH_dom"/>
</dbReference>
<name>A0ABU1IVV1_9BACL</name>
<dbReference type="PROSITE" id="PS50937">
    <property type="entry name" value="HTH_MERR_2"/>
    <property type="match status" value="1"/>
</dbReference>
<dbReference type="PRINTS" id="PR00040">
    <property type="entry name" value="HTHMERR"/>
</dbReference>
<dbReference type="CDD" id="cd01109">
    <property type="entry name" value="HTH_YyaN"/>
    <property type="match status" value="1"/>
</dbReference>
<dbReference type="GO" id="GO:0003677">
    <property type="term" value="F:DNA binding"/>
    <property type="evidence" value="ECO:0007669"/>
    <property type="project" value="UniProtKB-KW"/>
</dbReference>
<dbReference type="Gene3D" id="1.10.1660.10">
    <property type="match status" value="1"/>
</dbReference>
<reference evidence="4 5" key="1">
    <citation type="submission" date="2023-07" db="EMBL/GenBank/DDBJ databases">
        <title>Genomic Encyclopedia of Type Strains, Phase IV (KMG-IV): sequencing the most valuable type-strain genomes for metagenomic binning, comparative biology and taxonomic classification.</title>
        <authorList>
            <person name="Goeker M."/>
        </authorList>
    </citation>
    <scope>NUCLEOTIDE SEQUENCE [LARGE SCALE GENOMIC DNA]</scope>
    <source>
        <strain evidence="4 5">DSM 22170</strain>
    </source>
</reference>
<dbReference type="EMBL" id="JAVDQH010000003">
    <property type="protein sequence ID" value="MDR6243046.1"/>
    <property type="molecule type" value="Genomic_DNA"/>
</dbReference>
<dbReference type="SMART" id="SM00422">
    <property type="entry name" value="HTH_MERR"/>
    <property type="match status" value="1"/>
</dbReference>
<comment type="caution">
    <text evidence="4">The sequence shown here is derived from an EMBL/GenBank/DDBJ whole genome shotgun (WGS) entry which is preliminary data.</text>
</comment>
<protein>
    <submittedName>
        <fullName evidence="4">DNA-binding transcriptional MerR regulator</fullName>
    </submittedName>
</protein>
<dbReference type="Proteomes" id="UP001185028">
    <property type="component" value="Unassembled WGS sequence"/>
</dbReference>
<gene>
    <name evidence="4" type="ORF">JOC58_000931</name>
</gene>
<dbReference type="SUPFAM" id="SSF46955">
    <property type="entry name" value="Putative DNA-binding domain"/>
    <property type="match status" value="1"/>
</dbReference>
<evidence type="ECO:0000256" key="1">
    <source>
        <dbReference type="ARBA" id="ARBA00023125"/>
    </source>
</evidence>
<dbReference type="PANTHER" id="PTHR30204:SF98">
    <property type="entry name" value="HTH-TYPE TRANSCRIPTIONAL REGULATOR ADHR"/>
    <property type="match status" value="1"/>
</dbReference>
<sequence>MKTTFSSKEVAAETGMSVHTLRYYEQLGLIQGIQRDVNGYRLYTESDIKWFQVIGHFRDMGLPIKEMQAFQSMPKNSPGSATARREFMEEYRVKVVEQLEELQSTLQKVDRKIDFFKNLEKKEQASAASSVVRS</sequence>
<keyword evidence="2" id="KW-0175">Coiled coil</keyword>
<dbReference type="InterPro" id="IPR009061">
    <property type="entry name" value="DNA-bd_dom_put_sf"/>
</dbReference>
<dbReference type="RefSeq" id="WP_188775492.1">
    <property type="nucleotide sequence ID" value="NZ_BMMB01000004.1"/>
</dbReference>
<feature type="domain" description="HTH merR-type" evidence="3">
    <location>
        <begin position="4"/>
        <end position="73"/>
    </location>
</feature>
<feature type="coiled-coil region" evidence="2">
    <location>
        <begin position="88"/>
        <end position="119"/>
    </location>
</feature>
<keyword evidence="1 4" id="KW-0238">DNA-binding</keyword>